<dbReference type="Pfam" id="PF01212">
    <property type="entry name" value="Beta_elim_lyase"/>
    <property type="match status" value="1"/>
</dbReference>
<name>A0ABV7YQ95_9BACT</name>
<sequence>MSLDLRSDTLTKPTKAMLEAMFSAEVGDDVFGNDPTVNALETKVANMFGMEASLFCASGTMTNQIAVKVHTGSGTEVICDQLSHIYLYEGGGVAQNAHASLKLLQGNKGRLTAEMVKGGINNPDDIHQPLTRLVSLENTMNKGGGAIYDFAEIEKIKAVCVENNLALHLDGARLFNALVETKETSLQYGQVFDSISICLSKGLGCPVGSLILGSADFIKKCKRVRKSFGGGWRQAGYLAASGIYALDHHVDRLKEDHQKAKLILEMLGNCNFVEELYPADTNIVIFELNESYQVAEFIQALAQKDVHVVHFGGKLIRMVTHLDIPFESLETLRTVLKSIEK</sequence>
<evidence type="ECO:0000259" key="4">
    <source>
        <dbReference type="Pfam" id="PF01212"/>
    </source>
</evidence>
<keyword evidence="6" id="KW-1185">Reference proteome</keyword>
<dbReference type="InterPro" id="IPR015422">
    <property type="entry name" value="PyrdxlP-dep_Trfase_small"/>
</dbReference>
<evidence type="ECO:0000313" key="5">
    <source>
        <dbReference type="EMBL" id="MFC3809180.1"/>
    </source>
</evidence>
<evidence type="ECO:0000256" key="1">
    <source>
        <dbReference type="ARBA" id="ARBA00001933"/>
    </source>
</evidence>
<keyword evidence="3" id="KW-0663">Pyridoxal phosphate</keyword>
<dbReference type="InterPro" id="IPR015424">
    <property type="entry name" value="PyrdxlP-dep_Trfase"/>
</dbReference>
<dbReference type="PIRSF" id="PIRSF017617">
    <property type="entry name" value="Thr_aldolase"/>
    <property type="match status" value="1"/>
</dbReference>
<evidence type="ECO:0000256" key="2">
    <source>
        <dbReference type="ARBA" id="ARBA00006966"/>
    </source>
</evidence>
<dbReference type="InterPro" id="IPR023603">
    <property type="entry name" value="Low_specificity_L-TA-like"/>
</dbReference>
<protein>
    <submittedName>
        <fullName evidence="5">Threonine aldolase family protein</fullName>
    </submittedName>
</protein>
<dbReference type="NCBIfam" id="NF041359">
    <property type="entry name" value="GntG_guanitoxin"/>
    <property type="match status" value="1"/>
</dbReference>
<comment type="cofactor">
    <cofactor evidence="1">
        <name>pyridoxal 5'-phosphate</name>
        <dbReference type="ChEBI" id="CHEBI:597326"/>
    </cofactor>
</comment>
<dbReference type="PANTHER" id="PTHR48097:SF9">
    <property type="entry name" value="L-THREONINE ALDOLASE"/>
    <property type="match status" value="1"/>
</dbReference>
<dbReference type="EMBL" id="JBHRYQ010000001">
    <property type="protein sequence ID" value="MFC3809180.1"/>
    <property type="molecule type" value="Genomic_DNA"/>
</dbReference>
<dbReference type="Gene3D" id="3.40.640.10">
    <property type="entry name" value="Type I PLP-dependent aspartate aminotransferase-like (Major domain)"/>
    <property type="match status" value="1"/>
</dbReference>
<comment type="caution">
    <text evidence="5">The sequence shown here is derived from an EMBL/GenBank/DDBJ whole genome shotgun (WGS) entry which is preliminary data.</text>
</comment>
<dbReference type="RefSeq" id="WP_379840164.1">
    <property type="nucleotide sequence ID" value="NZ_JBHRYQ010000001.1"/>
</dbReference>
<dbReference type="InterPro" id="IPR015421">
    <property type="entry name" value="PyrdxlP-dep_Trfase_major"/>
</dbReference>
<dbReference type="SUPFAM" id="SSF53383">
    <property type="entry name" value="PLP-dependent transferases"/>
    <property type="match status" value="1"/>
</dbReference>
<gene>
    <name evidence="5" type="ORF">ACFOOI_00820</name>
</gene>
<reference evidence="6" key="1">
    <citation type="journal article" date="2019" name="Int. J. Syst. Evol. Microbiol.">
        <title>The Global Catalogue of Microorganisms (GCM) 10K type strain sequencing project: providing services to taxonomists for standard genome sequencing and annotation.</title>
        <authorList>
            <consortium name="The Broad Institute Genomics Platform"/>
            <consortium name="The Broad Institute Genome Sequencing Center for Infectious Disease"/>
            <person name="Wu L."/>
            <person name="Ma J."/>
        </authorList>
    </citation>
    <scope>NUCLEOTIDE SEQUENCE [LARGE SCALE GENOMIC DNA]</scope>
    <source>
        <strain evidence="6">CECT 7956</strain>
    </source>
</reference>
<feature type="domain" description="Aromatic amino acid beta-eliminating lyase/threonine aldolase" evidence="4">
    <location>
        <begin position="4"/>
        <end position="289"/>
    </location>
</feature>
<dbReference type="InterPro" id="IPR001597">
    <property type="entry name" value="ArAA_b-elim_lyase/Thr_aldolase"/>
</dbReference>
<dbReference type="Proteomes" id="UP001595616">
    <property type="component" value="Unassembled WGS sequence"/>
</dbReference>
<accession>A0ABV7YQ95</accession>
<dbReference type="PANTHER" id="PTHR48097">
    <property type="entry name" value="L-THREONINE ALDOLASE-RELATED"/>
    <property type="match status" value="1"/>
</dbReference>
<evidence type="ECO:0000313" key="6">
    <source>
        <dbReference type="Proteomes" id="UP001595616"/>
    </source>
</evidence>
<proteinExistence type="inferred from homology"/>
<comment type="similarity">
    <text evidence="2">Belongs to the threonine aldolase family.</text>
</comment>
<dbReference type="Gene3D" id="3.90.1150.10">
    <property type="entry name" value="Aspartate Aminotransferase, domain 1"/>
    <property type="match status" value="1"/>
</dbReference>
<evidence type="ECO:0000256" key="3">
    <source>
        <dbReference type="ARBA" id="ARBA00022898"/>
    </source>
</evidence>
<organism evidence="5 6">
    <name type="scientific">Lacihabitans lacunae</name>
    <dbReference type="NCBI Taxonomy" id="1028214"/>
    <lineage>
        <taxon>Bacteria</taxon>
        <taxon>Pseudomonadati</taxon>
        <taxon>Bacteroidota</taxon>
        <taxon>Cytophagia</taxon>
        <taxon>Cytophagales</taxon>
        <taxon>Leadbetterellaceae</taxon>
        <taxon>Lacihabitans</taxon>
    </lineage>
</organism>